<dbReference type="Pfam" id="PF04266">
    <property type="entry name" value="ASCH"/>
    <property type="match status" value="1"/>
</dbReference>
<accession>A0A1I1I5T0</accession>
<dbReference type="InterPro" id="IPR015947">
    <property type="entry name" value="PUA-like_sf"/>
</dbReference>
<dbReference type="SMART" id="SM01022">
    <property type="entry name" value="ASCH"/>
    <property type="match status" value="1"/>
</dbReference>
<dbReference type="InterPro" id="IPR009326">
    <property type="entry name" value="DUF984"/>
</dbReference>
<reference evidence="3" key="1">
    <citation type="submission" date="2016-10" db="EMBL/GenBank/DDBJ databases">
        <authorList>
            <person name="Varghese N."/>
            <person name="Submissions S."/>
        </authorList>
    </citation>
    <scope>NUCLEOTIDE SEQUENCE [LARGE SCALE GENOMIC DNA]</scope>
    <source>
        <strain evidence="3">DSM 24499</strain>
    </source>
</reference>
<dbReference type="CDD" id="cd06553">
    <property type="entry name" value="ASCH_Ef3133_like"/>
    <property type="match status" value="1"/>
</dbReference>
<protein>
    <submittedName>
        <fullName evidence="2">Uncharacterized protein YhfF</fullName>
    </submittedName>
</protein>
<gene>
    <name evidence="2" type="ORF">SAMN04487907_103312</name>
</gene>
<evidence type="ECO:0000313" key="2">
    <source>
        <dbReference type="EMBL" id="SFC31799.1"/>
    </source>
</evidence>
<dbReference type="PANTHER" id="PTHR39203">
    <property type="entry name" value="CYTOPLASMIC PROTEIN-RELATED"/>
    <property type="match status" value="1"/>
</dbReference>
<dbReference type="OrthoDB" id="9807542at2"/>
<dbReference type="RefSeq" id="WP_092542127.1">
    <property type="nucleotide sequence ID" value="NZ_FOKV01000003.1"/>
</dbReference>
<dbReference type="SUPFAM" id="SSF88697">
    <property type="entry name" value="PUA domain-like"/>
    <property type="match status" value="1"/>
</dbReference>
<proteinExistence type="predicted"/>
<dbReference type="EMBL" id="FOKV01000003">
    <property type="protein sequence ID" value="SFC31799.1"/>
    <property type="molecule type" value="Genomic_DNA"/>
</dbReference>
<organism evidence="2 3">
    <name type="scientific">Zunongwangia mangrovi</name>
    <dbReference type="NCBI Taxonomy" id="1334022"/>
    <lineage>
        <taxon>Bacteria</taxon>
        <taxon>Pseudomonadati</taxon>
        <taxon>Bacteroidota</taxon>
        <taxon>Flavobacteriia</taxon>
        <taxon>Flavobacteriales</taxon>
        <taxon>Flavobacteriaceae</taxon>
        <taxon>Zunongwangia</taxon>
    </lineage>
</organism>
<name>A0A1I1I5T0_9FLAO</name>
<dbReference type="Proteomes" id="UP000199438">
    <property type="component" value="Unassembled WGS sequence"/>
</dbReference>
<dbReference type="PIRSF" id="PIRSF021320">
    <property type="entry name" value="DUF984"/>
    <property type="match status" value="1"/>
</dbReference>
<dbReference type="STRING" id="1334022.SAMN04487907_103312"/>
<evidence type="ECO:0000313" key="3">
    <source>
        <dbReference type="Proteomes" id="UP000199438"/>
    </source>
</evidence>
<dbReference type="Gene3D" id="3.10.400.10">
    <property type="entry name" value="Sulfate adenylyltransferase"/>
    <property type="match status" value="1"/>
</dbReference>
<keyword evidence="3" id="KW-1185">Reference proteome</keyword>
<sequence length="165" mass="19369">MKTEHENRVAKNYVSVEKMWADFIENQPQFQQKGIPESFYFCDNQKDANECADLVLEGTKKATASSLKWFKSNKIEFSKPGDLFIVTNWDGVAKAVIQIEKIECIPYNKITPKFAQIEGEGDKSLAYWKKVHKAYYCREQNIPETEFDENMMIFCEYFKCIYPKK</sequence>
<dbReference type="PANTHER" id="PTHR39203:SF1">
    <property type="entry name" value="CYTOPLASMIC PROTEIN"/>
    <property type="match status" value="1"/>
</dbReference>
<evidence type="ECO:0000259" key="1">
    <source>
        <dbReference type="SMART" id="SM01022"/>
    </source>
</evidence>
<dbReference type="AlphaFoldDB" id="A0A1I1I5T0"/>
<feature type="domain" description="ASCH" evidence="1">
    <location>
        <begin position="39"/>
        <end position="162"/>
    </location>
</feature>
<dbReference type="InterPro" id="IPR007374">
    <property type="entry name" value="ASCH_domain"/>
</dbReference>